<dbReference type="AlphaFoldDB" id="A0A7X5AM23"/>
<keyword evidence="2" id="KW-1185">Reference proteome</keyword>
<sequence length="52" mass="5746">MPSVIAAVVDRLGEEWSLEQISDFLASLIGVSVSHQWTYALIWDDKARGGDL</sequence>
<accession>A0A7X5AM23</accession>
<evidence type="ECO:0000313" key="1">
    <source>
        <dbReference type="EMBL" id="NAW13351.1"/>
    </source>
</evidence>
<evidence type="ECO:0000313" key="2">
    <source>
        <dbReference type="Proteomes" id="UP000448235"/>
    </source>
</evidence>
<gene>
    <name evidence="1" type="ORF">GRB80_10870</name>
</gene>
<proteinExistence type="predicted"/>
<dbReference type="Proteomes" id="UP000448235">
    <property type="component" value="Unassembled WGS sequence"/>
</dbReference>
<protein>
    <submittedName>
        <fullName evidence="1">Uncharacterized protein</fullName>
    </submittedName>
</protein>
<reference evidence="1 2" key="1">
    <citation type="submission" date="2019-12" db="EMBL/GenBank/DDBJ databases">
        <title>Draft genome sequencing of Halomonas icarensis D1-1.</title>
        <authorList>
            <person name="Pandiyan K."/>
            <person name="Kushwaha P."/>
            <person name="Gowdham M."/>
            <person name="Chakdar H."/>
            <person name="Singh A."/>
            <person name="Kumar M."/>
            <person name="Saxena A.K."/>
        </authorList>
    </citation>
    <scope>NUCLEOTIDE SEQUENCE [LARGE SCALE GENOMIC DNA]</scope>
    <source>
        <strain evidence="1 2">D1-1</strain>
    </source>
</reference>
<dbReference type="RefSeq" id="WP_161423591.1">
    <property type="nucleotide sequence ID" value="NZ_JARWMY010000031.1"/>
</dbReference>
<organism evidence="1 2">
    <name type="scientific">Halomonas icarae</name>
    <dbReference type="NCBI Taxonomy" id="2691040"/>
    <lineage>
        <taxon>Bacteria</taxon>
        <taxon>Pseudomonadati</taxon>
        <taxon>Pseudomonadota</taxon>
        <taxon>Gammaproteobacteria</taxon>
        <taxon>Oceanospirillales</taxon>
        <taxon>Halomonadaceae</taxon>
        <taxon>Halomonas</taxon>
    </lineage>
</organism>
<comment type="caution">
    <text evidence="1">The sequence shown here is derived from an EMBL/GenBank/DDBJ whole genome shotgun (WGS) entry which is preliminary data.</text>
</comment>
<name>A0A7X5AM23_9GAMM</name>
<dbReference type="EMBL" id="WUTS01000001">
    <property type="protein sequence ID" value="NAW13351.1"/>
    <property type="molecule type" value="Genomic_DNA"/>
</dbReference>